<dbReference type="GO" id="GO:0030170">
    <property type="term" value="F:pyridoxal phosphate binding"/>
    <property type="evidence" value="ECO:0007669"/>
    <property type="project" value="InterPro"/>
</dbReference>
<dbReference type="InterPro" id="IPR005814">
    <property type="entry name" value="Aminotrans_3"/>
</dbReference>
<evidence type="ECO:0000256" key="2">
    <source>
        <dbReference type="ARBA" id="ARBA00004305"/>
    </source>
</evidence>
<dbReference type="PIRSF" id="PIRSF000521">
    <property type="entry name" value="Transaminase_4ab_Lys_Orn"/>
    <property type="match status" value="1"/>
</dbReference>
<accession>A0A9J6BB55</accession>
<dbReference type="GO" id="GO:0042802">
    <property type="term" value="F:identical protein binding"/>
    <property type="evidence" value="ECO:0007669"/>
    <property type="project" value="TreeGrafter"/>
</dbReference>
<keyword evidence="10" id="KW-0809">Transit peptide</keyword>
<dbReference type="InterPro" id="IPR010164">
    <property type="entry name" value="Orn_aminotrans"/>
</dbReference>
<keyword evidence="9 11" id="KW-0663">Pyridoxal phosphate</keyword>
<evidence type="ECO:0000256" key="8">
    <source>
        <dbReference type="ARBA" id="ARBA00022679"/>
    </source>
</evidence>
<comment type="caution">
    <text evidence="13">The sequence shown here is derived from an EMBL/GenBank/DDBJ whole genome shotgun (WGS) entry which is preliminary data.</text>
</comment>
<dbReference type="GO" id="GO:0019544">
    <property type="term" value="P:L-arginine catabolic process to L-glutamate"/>
    <property type="evidence" value="ECO:0007669"/>
    <property type="project" value="TreeGrafter"/>
</dbReference>
<evidence type="ECO:0000256" key="7">
    <source>
        <dbReference type="ARBA" id="ARBA00022576"/>
    </source>
</evidence>
<evidence type="ECO:0000256" key="4">
    <source>
        <dbReference type="ARBA" id="ARBA00008954"/>
    </source>
</evidence>
<evidence type="ECO:0000256" key="11">
    <source>
        <dbReference type="RuleBase" id="RU003560"/>
    </source>
</evidence>
<dbReference type="InterPro" id="IPR015421">
    <property type="entry name" value="PyrdxlP-dep_Trfase_major"/>
</dbReference>
<comment type="catalytic activity">
    <reaction evidence="12">
        <text>a 2-oxocarboxylate + L-ornithine = L-glutamate 5-semialdehyde + an L-alpha-amino acid</text>
        <dbReference type="Rhea" id="RHEA:13877"/>
        <dbReference type="ChEBI" id="CHEBI:35179"/>
        <dbReference type="ChEBI" id="CHEBI:46911"/>
        <dbReference type="ChEBI" id="CHEBI:58066"/>
        <dbReference type="ChEBI" id="CHEBI:59869"/>
        <dbReference type="EC" id="2.6.1.13"/>
    </reaction>
</comment>
<dbReference type="InterPro" id="IPR015424">
    <property type="entry name" value="PyrdxlP-dep_Trfase"/>
</dbReference>
<evidence type="ECO:0000313" key="13">
    <source>
        <dbReference type="EMBL" id="KAG5666822.1"/>
    </source>
</evidence>
<dbReference type="GO" id="GO:0010121">
    <property type="term" value="P:L-arginine catabolic process to proline via ornithine"/>
    <property type="evidence" value="ECO:0007669"/>
    <property type="project" value="TreeGrafter"/>
</dbReference>
<evidence type="ECO:0000256" key="6">
    <source>
        <dbReference type="ARBA" id="ARBA00012924"/>
    </source>
</evidence>
<comment type="cofactor">
    <cofactor evidence="1 12">
        <name>pyridoxal 5'-phosphate</name>
        <dbReference type="ChEBI" id="CHEBI:597326"/>
    </cofactor>
</comment>
<keyword evidence="8 12" id="KW-0808">Transferase</keyword>
<comment type="subunit">
    <text evidence="5">Homotetramer.</text>
</comment>
<dbReference type="CDD" id="cd00610">
    <property type="entry name" value="OAT_like"/>
    <property type="match status" value="1"/>
</dbReference>
<sequence length="435" mass="48183">MSRLHLFSRVVQLRSLSTSQSRLGHAVNLDTLPQKSRDIIKRERLVTCNNYSALPAVLCAGKGVFLYDVDGNKYYDYLSGYSSVNQGHCHPKIIDALVKQVTVLHHTSRAFHSDLLVEYAEFLTDLFKYDAMLPMNTGVEAAESAVKIARKWGYKVKKIPTNKAKIIFCENNFWGRSIAAVSASTDPTAYENYGPFVPGFVNIPYDDIESLEKELQDENVCAFMAEPIQGEAGVVVPSDGYLTKVRELCTKHNVLFIADEIQTGLGRTGRRLAVDHENVRPDIIVLGKALSGGVYPISAVLADRHIMDVVEPGTHGSTYGGNPLAAKVAIAALKVLENERLAENAEKMGKILRQGLSELDKDIVLAYRGKGLLNAIVINNERIDAFDLCLKLKENGLLSKPTHDNILRLAPPLIITEEQINESLEIIRNTLKEIK</sequence>
<dbReference type="InterPro" id="IPR050103">
    <property type="entry name" value="Class-III_PLP-dep_AT"/>
</dbReference>
<dbReference type="InterPro" id="IPR049704">
    <property type="entry name" value="Aminotrans_3_PPA_site"/>
</dbReference>
<dbReference type="Proteomes" id="UP001107558">
    <property type="component" value="Chromosome 4"/>
</dbReference>
<dbReference type="Pfam" id="PF00202">
    <property type="entry name" value="Aminotran_3"/>
    <property type="match status" value="1"/>
</dbReference>
<evidence type="ECO:0000256" key="12">
    <source>
        <dbReference type="RuleBase" id="RU365036"/>
    </source>
</evidence>
<keyword evidence="7 12" id="KW-0032">Aminotransferase</keyword>
<dbReference type="NCBIfam" id="TIGR01885">
    <property type="entry name" value="Orn_aminotrans"/>
    <property type="match status" value="1"/>
</dbReference>
<comment type="pathway">
    <text evidence="3 12">Amino-acid biosynthesis; L-proline biosynthesis; L-glutamate 5-semialdehyde from L-ornithine: step 1/1.</text>
</comment>
<dbReference type="EMBL" id="JADBJN010000004">
    <property type="protein sequence ID" value="KAG5666822.1"/>
    <property type="molecule type" value="Genomic_DNA"/>
</dbReference>
<dbReference type="PANTHER" id="PTHR11986:SF18">
    <property type="entry name" value="ORNITHINE AMINOTRANSFERASE, MITOCHONDRIAL"/>
    <property type="match status" value="1"/>
</dbReference>
<organism evidence="13 14">
    <name type="scientific">Polypedilum vanderplanki</name>
    <name type="common">Sleeping chironomid midge</name>
    <dbReference type="NCBI Taxonomy" id="319348"/>
    <lineage>
        <taxon>Eukaryota</taxon>
        <taxon>Metazoa</taxon>
        <taxon>Ecdysozoa</taxon>
        <taxon>Arthropoda</taxon>
        <taxon>Hexapoda</taxon>
        <taxon>Insecta</taxon>
        <taxon>Pterygota</taxon>
        <taxon>Neoptera</taxon>
        <taxon>Endopterygota</taxon>
        <taxon>Diptera</taxon>
        <taxon>Nematocera</taxon>
        <taxon>Chironomoidea</taxon>
        <taxon>Chironomidae</taxon>
        <taxon>Chironominae</taxon>
        <taxon>Polypedilum</taxon>
        <taxon>Polypedilum</taxon>
    </lineage>
</organism>
<dbReference type="EC" id="2.6.1.13" evidence="6 12"/>
<dbReference type="PROSITE" id="PS00600">
    <property type="entry name" value="AA_TRANSFER_CLASS_3"/>
    <property type="match status" value="1"/>
</dbReference>
<reference evidence="13" key="1">
    <citation type="submission" date="2021-03" db="EMBL/GenBank/DDBJ databases">
        <title>Chromosome level genome of the anhydrobiotic midge Polypedilum vanderplanki.</title>
        <authorList>
            <person name="Yoshida Y."/>
            <person name="Kikawada T."/>
            <person name="Gusev O."/>
        </authorList>
    </citation>
    <scope>NUCLEOTIDE SEQUENCE</scope>
    <source>
        <strain evidence="13">NIAS01</strain>
        <tissue evidence="13">Whole body or cell culture</tissue>
    </source>
</reference>
<proteinExistence type="inferred from homology"/>
<name>A0A9J6BB55_POLVA</name>
<gene>
    <name evidence="13" type="ORF">PVAND_014832</name>
</gene>
<keyword evidence="14" id="KW-1185">Reference proteome</keyword>
<dbReference type="OrthoDB" id="425114at2759"/>
<dbReference type="GO" id="GO:0005759">
    <property type="term" value="C:mitochondrial matrix"/>
    <property type="evidence" value="ECO:0007669"/>
    <property type="project" value="UniProtKB-SubCell"/>
</dbReference>
<dbReference type="FunFam" id="3.90.1150.10:FF:000152">
    <property type="entry name" value="Ornithine aminotransferase"/>
    <property type="match status" value="1"/>
</dbReference>
<dbReference type="AlphaFoldDB" id="A0A9J6BB55"/>
<evidence type="ECO:0000256" key="1">
    <source>
        <dbReference type="ARBA" id="ARBA00001933"/>
    </source>
</evidence>
<comment type="subcellular location">
    <subcellularLocation>
        <location evidence="2">Mitochondrion matrix</location>
    </subcellularLocation>
</comment>
<protein>
    <recommendedName>
        <fullName evidence="6 12">Ornithine aminotransferase</fullName>
        <ecNumber evidence="6 12">2.6.1.13</ecNumber>
    </recommendedName>
</protein>
<dbReference type="PANTHER" id="PTHR11986">
    <property type="entry name" value="AMINOTRANSFERASE CLASS III"/>
    <property type="match status" value="1"/>
</dbReference>
<dbReference type="FunFam" id="3.40.640.10:FF:000011">
    <property type="entry name" value="Ornithine aminotransferase"/>
    <property type="match status" value="1"/>
</dbReference>
<evidence type="ECO:0000256" key="10">
    <source>
        <dbReference type="ARBA" id="ARBA00022946"/>
    </source>
</evidence>
<dbReference type="SUPFAM" id="SSF53383">
    <property type="entry name" value="PLP-dependent transferases"/>
    <property type="match status" value="1"/>
</dbReference>
<dbReference type="InterPro" id="IPR015422">
    <property type="entry name" value="PyrdxlP-dep_Trfase_small"/>
</dbReference>
<dbReference type="GO" id="GO:0004587">
    <property type="term" value="F:ornithine aminotransferase activity"/>
    <property type="evidence" value="ECO:0007669"/>
    <property type="project" value="UniProtKB-EC"/>
</dbReference>
<evidence type="ECO:0000256" key="5">
    <source>
        <dbReference type="ARBA" id="ARBA00011881"/>
    </source>
</evidence>
<comment type="similarity">
    <text evidence="4 11">Belongs to the class-III pyridoxal-phosphate-dependent aminotransferase family.</text>
</comment>
<evidence type="ECO:0000256" key="9">
    <source>
        <dbReference type="ARBA" id="ARBA00022898"/>
    </source>
</evidence>
<evidence type="ECO:0000256" key="3">
    <source>
        <dbReference type="ARBA" id="ARBA00004998"/>
    </source>
</evidence>
<evidence type="ECO:0000313" key="14">
    <source>
        <dbReference type="Proteomes" id="UP001107558"/>
    </source>
</evidence>
<dbReference type="Gene3D" id="3.40.640.10">
    <property type="entry name" value="Type I PLP-dependent aspartate aminotransferase-like (Major domain)"/>
    <property type="match status" value="1"/>
</dbReference>
<dbReference type="Gene3D" id="3.90.1150.10">
    <property type="entry name" value="Aspartate Aminotransferase, domain 1"/>
    <property type="match status" value="1"/>
</dbReference>